<dbReference type="Pfam" id="PF01580">
    <property type="entry name" value="FtsK_SpoIIIE"/>
    <property type="match status" value="1"/>
</dbReference>
<evidence type="ECO:0000256" key="12">
    <source>
        <dbReference type="ARBA" id="ARBA00023306"/>
    </source>
</evidence>
<dbReference type="Pfam" id="PF09397">
    <property type="entry name" value="FtsK_gamma"/>
    <property type="match status" value="1"/>
</dbReference>
<dbReference type="PATRIC" id="fig|742726.3.peg.1378"/>
<dbReference type="GO" id="GO:0005886">
    <property type="term" value="C:plasma membrane"/>
    <property type="evidence" value="ECO:0007669"/>
    <property type="project" value="UniProtKB-SubCell"/>
</dbReference>
<dbReference type="InterPro" id="IPR050206">
    <property type="entry name" value="FtsK/SpoIIIE/SftA"/>
</dbReference>
<keyword evidence="6 13" id="KW-0547">Nucleotide-binding</keyword>
<dbReference type="Gene3D" id="1.10.10.10">
    <property type="entry name" value="Winged helix-like DNA-binding domain superfamily/Winged helix DNA-binding domain"/>
    <property type="match status" value="1"/>
</dbReference>
<dbReference type="Proteomes" id="UP000006044">
    <property type="component" value="Unassembled WGS sequence"/>
</dbReference>
<accession>K0XAK0</accession>
<keyword evidence="4" id="KW-0132">Cell division</keyword>
<evidence type="ECO:0000256" key="14">
    <source>
        <dbReference type="SAM" id="MobiDB-lite"/>
    </source>
</evidence>
<dbReference type="PROSITE" id="PS50901">
    <property type="entry name" value="FTSK"/>
    <property type="match status" value="1"/>
</dbReference>
<keyword evidence="11 15" id="KW-0472">Membrane</keyword>
<evidence type="ECO:0000256" key="6">
    <source>
        <dbReference type="ARBA" id="ARBA00022741"/>
    </source>
</evidence>
<feature type="binding site" evidence="13">
    <location>
        <begin position="487"/>
        <end position="494"/>
    </location>
    <ligand>
        <name>ATP</name>
        <dbReference type="ChEBI" id="CHEBI:30616"/>
    </ligand>
</feature>
<keyword evidence="12" id="KW-0131">Cell cycle</keyword>
<proteinExistence type="inferred from homology"/>
<keyword evidence="7" id="KW-0159">Chromosome partition</keyword>
<keyword evidence="8 13" id="KW-0067">ATP-binding</keyword>
<feature type="transmembrane region" description="Helical" evidence="15">
    <location>
        <begin position="176"/>
        <end position="202"/>
    </location>
</feature>
<feature type="transmembrane region" description="Helical" evidence="15">
    <location>
        <begin position="39"/>
        <end position="63"/>
    </location>
</feature>
<gene>
    <name evidence="17" type="ORF">HMPREF9448_01315</name>
</gene>
<dbReference type="InterPro" id="IPR041027">
    <property type="entry name" value="FtsK_alpha"/>
</dbReference>
<comment type="caution">
    <text evidence="17">The sequence shown here is derived from an EMBL/GenBank/DDBJ whole genome shotgun (WGS) entry which is preliminary data.</text>
</comment>
<dbReference type="SMART" id="SM00843">
    <property type="entry name" value="Ftsk_gamma"/>
    <property type="match status" value="1"/>
</dbReference>
<dbReference type="RefSeq" id="WP_008861777.1">
    <property type="nucleotide sequence ID" value="NZ_CAXSYG010000005.1"/>
</dbReference>
<dbReference type="SUPFAM" id="SSF103473">
    <property type="entry name" value="MFS general substrate transporter"/>
    <property type="match status" value="1"/>
</dbReference>
<keyword evidence="10" id="KW-0238">DNA-binding</keyword>
<evidence type="ECO:0000256" key="4">
    <source>
        <dbReference type="ARBA" id="ARBA00022618"/>
    </source>
</evidence>
<evidence type="ECO:0000256" key="13">
    <source>
        <dbReference type="PROSITE-ProRule" id="PRU00289"/>
    </source>
</evidence>
<feature type="domain" description="FtsK" evidence="16">
    <location>
        <begin position="469"/>
        <end position="674"/>
    </location>
</feature>
<keyword evidence="9 15" id="KW-1133">Transmembrane helix</keyword>
<dbReference type="SUPFAM" id="SSF46785">
    <property type="entry name" value="Winged helix' DNA-binding domain"/>
    <property type="match status" value="1"/>
</dbReference>
<evidence type="ECO:0000256" key="2">
    <source>
        <dbReference type="ARBA" id="ARBA00006474"/>
    </source>
</evidence>
<dbReference type="STRING" id="742726.HMPREF9448_01315"/>
<keyword evidence="3" id="KW-1003">Cell membrane</keyword>
<dbReference type="InterPro" id="IPR036390">
    <property type="entry name" value="WH_DNA-bd_sf"/>
</dbReference>
<dbReference type="GeneID" id="77848592"/>
<dbReference type="OrthoDB" id="9807790at2"/>
<keyword evidence="18" id="KW-1185">Reference proteome</keyword>
<dbReference type="GO" id="GO:0007059">
    <property type="term" value="P:chromosome segregation"/>
    <property type="evidence" value="ECO:0007669"/>
    <property type="project" value="UniProtKB-KW"/>
</dbReference>
<dbReference type="InterPro" id="IPR027417">
    <property type="entry name" value="P-loop_NTPase"/>
</dbReference>
<comment type="similarity">
    <text evidence="2">Belongs to the FtsK/SpoIIIE/SftA family.</text>
</comment>
<dbReference type="GO" id="GO:0005524">
    <property type="term" value="F:ATP binding"/>
    <property type="evidence" value="ECO:0007669"/>
    <property type="project" value="UniProtKB-UniRule"/>
</dbReference>
<dbReference type="PANTHER" id="PTHR22683">
    <property type="entry name" value="SPORULATION PROTEIN RELATED"/>
    <property type="match status" value="1"/>
</dbReference>
<dbReference type="Pfam" id="PF17854">
    <property type="entry name" value="FtsK_alpha"/>
    <property type="match status" value="1"/>
</dbReference>
<dbReference type="InterPro" id="IPR002543">
    <property type="entry name" value="FtsK_dom"/>
</dbReference>
<organism evidence="17 18">
    <name type="scientific">Barnesiella intestinihominis YIT 11860</name>
    <dbReference type="NCBI Taxonomy" id="742726"/>
    <lineage>
        <taxon>Bacteria</taxon>
        <taxon>Pseudomonadati</taxon>
        <taxon>Bacteroidota</taxon>
        <taxon>Bacteroidia</taxon>
        <taxon>Bacteroidales</taxon>
        <taxon>Barnesiellaceae</taxon>
        <taxon>Barnesiella</taxon>
    </lineage>
</organism>
<feature type="transmembrane region" description="Helical" evidence="15">
    <location>
        <begin position="103"/>
        <end position="121"/>
    </location>
</feature>
<feature type="region of interest" description="Disordered" evidence="14">
    <location>
        <begin position="227"/>
        <end position="269"/>
    </location>
</feature>
<feature type="transmembrane region" description="Helical" evidence="15">
    <location>
        <begin position="133"/>
        <end position="156"/>
    </location>
</feature>
<dbReference type="AlphaFoldDB" id="K0XAK0"/>
<evidence type="ECO:0000313" key="18">
    <source>
        <dbReference type="Proteomes" id="UP000006044"/>
    </source>
</evidence>
<dbReference type="PANTHER" id="PTHR22683:SF41">
    <property type="entry name" value="DNA TRANSLOCASE FTSK"/>
    <property type="match status" value="1"/>
</dbReference>
<dbReference type="InterPro" id="IPR025199">
    <property type="entry name" value="FtsK_4TM"/>
</dbReference>
<dbReference type="EMBL" id="ADLE01000008">
    <property type="protein sequence ID" value="EJZ64829.1"/>
    <property type="molecule type" value="Genomic_DNA"/>
</dbReference>
<evidence type="ECO:0000313" key="17">
    <source>
        <dbReference type="EMBL" id="EJZ64829.1"/>
    </source>
</evidence>
<name>K0XAK0_9BACT</name>
<evidence type="ECO:0000256" key="3">
    <source>
        <dbReference type="ARBA" id="ARBA00022475"/>
    </source>
</evidence>
<evidence type="ECO:0000256" key="11">
    <source>
        <dbReference type="ARBA" id="ARBA00023136"/>
    </source>
</evidence>
<dbReference type="InterPro" id="IPR018541">
    <property type="entry name" value="Ftsk_gamma"/>
</dbReference>
<evidence type="ECO:0000256" key="10">
    <source>
        <dbReference type="ARBA" id="ARBA00023125"/>
    </source>
</evidence>
<evidence type="ECO:0000256" key="8">
    <source>
        <dbReference type="ARBA" id="ARBA00022840"/>
    </source>
</evidence>
<dbReference type="Gene3D" id="3.30.980.40">
    <property type="match status" value="1"/>
</dbReference>
<sequence length="824" mass="92339">MPTTDLEENKIKQAQPEEGNDTAQNEREIRKNIFKNERVNFILGVILVIFSLYLTISFISFFFTGSIDQSKVENLSVGELSSIGNEIQNWTGAFGAYLSNLMINRWMGISAFIVSLWLYVVGRRFMKVAHTRMIRFTISCALSIIVLSLFFGFIFMHSYNNSFLYLGGYHGYYATLWLNAWIGPWGTALFIIALVIILLVHLSYKTIEYIRRVSSVNLTGKAIQAIKNRTDNPETDNENDNKETESNETQNTENIPSSENDIVNTLPEYPDDPTEEIPTLEDIQENILPIEEETKRVTIETGDPDFVIETAETEVLATQAPMEDYDPTKDLSHYKRPTFDLLDKRENSEVEINMEEQSANKKLITETLKNYNIEISSITATVGPTVTLYEIKPAPGVRIARIKSLENDIALSLSALGIRIIAPIPGKGTVGIEVPNKDPKMVSMYSVLASKKFQECKYELPLALGKSITNEVCIADLCKMPHILVAGATGQGKSVGLNAIITSLLYKKHPAQLKFVLVDPKMVEFSIYSVIERHFMAKLPDAEKSVITDSDKVIATLNSLCIEMDNRYALLAKANVRTIKEYNEEFIHRKLNPNNGHKFMPYIVVIIDEFADLIMMAGRDVEMPIARIAQKARAVGIHMIIATQRPSTTVITGNIKANFPARIAFRVMQMVDSRTILDAPGANQLIGRGDMLFTEGGDLKRIQCAFIDTPEVKRICEYISKQQGYPEPYELPEYKNPDSDAGSNGNDVINRDPLFEEAAKMIVVSGQASTSSLQRRYSIGYNRAGRLMDQLEAAGIVGPSEGGKPRQVLIVDIMALENKLELMK</sequence>
<keyword evidence="5 15" id="KW-0812">Transmembrane</keyword>
<evidence type="ECO:0000256" key="7">
    <source>
        <dbReference type="ARBA" id="ARBA00022829"/>
    </source>
</evidence>
<dbReference type="InterPro" id="IPR036259">
    <property type="entry name" value="MFS_trans_sf"/>
</dbReference>
<feature type="region of interest" description="Disordered" evidence="14">
    <location>
        <begin position="1"/>
        <end position="24"/>
    </location>
</feature>
<dbReference type="HOGENOM" id="CLU_001981_9_9_10"/>
<dbReference type="GO" id="GO:0051301">
    <property type="term" value="P:cell division"/>
    <property type="evidence" value="ECO:0007669"/>
    <property type="project" value="UniProtKB-KW"/>
</dbReference>
<reference evidence="17 18" key="1">
    <citation type="submission" date="2012-08" db="EMBL/GenBank/DDBJ databases">
        <title>The Genome Sequence of Barnesiella intestinihominis YIT 11860.</title>
        <authorList>
            <consortium name="The Broad Institute Genome Sequencing Platform"/>
            <person name="Earl A."/>
            <person name="Ward D."/>
            <person name="Feldgarden M."/>
            <person name="Gevers D."/>
            <person name="Morotomi M."/>
            <person name="Walker B."/>
            <person name="Young S.K."/>
            <person name="Zeng Q."/>
            <person name="Gargeya S."/>
            <person name="Fitzgerald M."/>
            <person name="Haas B."/>
            <person name="Abouelleil A."/>
            <person name="Alvarado L."/>
            <person name="Arachchi H.M."/>
            <person name="Berlin A.M."/>
            <person name="Chapman S.B."/>
            <person name="Goldberg J."/>
            <person name="Griggs A."/>
            <person name="Gujja S."/>
            <person name="Hansen M."/>
            <person name="Howarth C."/>
            <person name="Imamovic A."/>
            <person name="Larimer J."/>
            <person name="McCowen C."/>
            <person name="Montmayeur A."/>
            <person name="Murphy C."/>
            <person name="Neiman D."/>
            <person name="Pearson M."/>
            <person name="Priest M."/>
            <person name="Roberts A."/>
            <person name="Saif S."/>
            <person name="Shea T."/>
            <person name="Sisk P."/>
            <person name="Sykes S."/>
            <person name="Wortman J."/>
            <person name="Nusbaum C."/>
            <person name="Birren B."/>
        </authorList>
    </citation>
    <scope>NUCLEOTIDE SEQUENCE [LARGE SCALE GENOMIC DNA]</scope>
    <source>
        <strain evidence="17 18">YIT 11860</strain>
    </source>
</reference>
<evidence type="ECO:0000256" key="5">
    <source>
        <dbReference type="ARBA" id="ARBA00022692"/>
    </source>
</evidence>
<evidence type="ECO:0000259" key="16">
    <source>
        <dbReference type="PROSITE" id="PS50901"/>
    </source>
</evidence>
<dbReference type="eggNOG" id="COG1674">
    <property type="taxonomic scope" value="Bacteria"/>
</dbReference>
<comment type="subcellular location">
    <subcellularLocation>
        <location evidence="1">Cell membrane</location>
        <topology evidence="1">Multi-pass membrane protein</topology>
    </subcellularLocation>
</comment>
<evidence type="ECO:0000256" key="1">
    <source>
        <dbReference type="ARBA" id="ARBA00004651"/>
    </source>
</evidence>
<dbReference type="GO" id="GO:0003677">
    <property type="term" value="F:DNA binding"/>
    <property type="evidence" value="ECO:0007669"/>
    <property type="project" value="UniProtKB-KW"/>
</dbReference>
<dbReference type="InterPro" id="IPR036388">
    <property type="entry name" value="WH-like_DNA-bd_sf"/>
</dbReference>
<evidence type="ECO:0000256" key="15">
    <source>
        <dbReference type="SAM" id="Phobius"/>
    </source>
</evidence>
<evidence type="ECO:0000256" key="9">
    <source>
        <dbReference type="ARBA" id="ARBA00022989"/>
    </source>
</evidence>
<dbReference type="Gene3D" id="3.40.50.300">
    <property type="entry name" value="P-loop containing nucleotide triphosphate hydrolases"/>
    <property type="match status" value="1"/>
</dbReference>
<dbReference type="Pfam" id="PF13491">
    <property type="entry name" value="FtsK_4TM"/>
    <property type="match status" value="1"/>
</dbReference>
<protein>
    <recommendedName>
        <fullName evidence="16">FtsK domain-containing protein</fullName>
    </recommendedName>
</protein>
<dbReference type="SUPFAM" id="SSF52540">
    <property type="entry name" value="P-loop containing nucleoside triphosphate hydrolases"/>
    <property type="match status" value="1"/>
</dbReference>